<dbReference type="InterPro" id="IPR015083">
    <property type="entry name" value="NorB/c/GfsB-D-like_docking"/>
</dbReference>
<dbReference type="InterPro" id="IPR014030">
    <property type="entry name" value="Ketoacyl_synth_N"/>
</dbReference>
<dbReference type="InterPro" id="IPR014043">
    <property type="entry name" value="Acyl_transferase_dom"/>
</dbReference>
<evidence type="ECO:0000259" key="12">
    <source>
        <dbReference type="PROSITE" id="PS52019"/>
    </source>
</evidence>
<keyword evidence="8" id="KW-0012">Acyltransferase</keyword>
<feature type="region of interest" description="N-terminal hotdog fold" evidence="9">
    <location>
        <begin position="2651"/>
        <end position="2775"/>
    </location>
</feature>
<dbReference type="SMART" id="SM00824">
    <property type="entry name" value="PKS_TE"/>
    <property type="match status" value="1"/>
</dbReference>
<dbReference type="RefSeq" id="WP_351977383.1">
    <property type="nucleotide sequence ID" value="NZ_JBEPBX010000020.1"/>
</dbReference>
<dbReference type="Gene3D" id="3.40.47.10">
    <property type="match status" value="2"/>
</dbReference>
<dbReference type="SMART" id="SM00827">
    <property type="entry name" value="PKS_AT"/>
    <property type="match status" value="2"/>
</dbReference>
<dbReference type="PROSITE" id="PS00012">
    <property type="entry name" value="PHOSPHOPANTETHEINE"/>
    <property type="match status" value="2"/>
</dbReference>
<protein>
    <submittedName>
        <fullName evidence="13">SDR family NAD(P)-dependent oxidoreductase</fullName>
    </submittedName>
</protein>
<evidence type="ECO:0000259" key="11">
    <source>
        <dbReference type="PROSITE" id="PS52004"/>
    </source>
</evidence>
<dbReference type="InterPro" id="IPR049552">
    <property type="entry name" value="PKS_DH_N"/>
</dbReference>
<evidence type="ECO:0000313" key="13">
    <source>
        <dbReference type="EMBL" id="MER6615925.1"/>
    </source>
</evidence>
<dbReference type="InterPro" id="IPR001227">
    <property type="entry name" value="Ac_transferase_dom_sf"/>
</dbReference>
<dbReference type="InterPro" id="IPR020807">
    <property type="entry name" value="PKS_DH"/>
</dbReference>
<dbReference type="InterPro" id="IPR036291">
    <property type="entry name" value="NAD(P)-bd_dom_sf"/>
</dbReference>
<feature type="region of interest" description="N-terminal hotdog fold" evidence="9">
    <location>
        <begin position="933"/>
        <end position="1059"/>
    </location>
</feature>
<keyword evidence="4" id="KW-0597">Phosphoprotein</keyword>
<dbReference type="CDD" id="cd00833">
    <property type="entry name" value="PKS"/>
    <property type="match status" value="2"/>
</dbReference>
<dbReference type="SUPFAM" id="SSF47336">
    <property type="entry name" value="ACP-like"/>
    <property type="match status" value="2"/>
</dbReference>
<organism evidence="13 14">
    <name type="scientific">Streptomyces xantholiticus</name>
    <dbReference type="NCBI Taxonomy" id="68285"/>
    <lineage>
        <taxon>Bacteria</taxon>
        <taxon>Bacillati</taxon>
        <taxon>Actinomycetota</taxon>
        <taxon>Actinomycetes</taxon>
        <taxon>Kitasatosporales</taxon>
        <taxon>Streptomycetaceae</taxon>
        <taxon>Streptomyces</taxon>
    </lineage>
</organism>
<dbReference type="PANTHER" id="PTHR43775">
    <property type="entry name" value="FATTY ACID SYNTHASE"/>
    <property type="match status" value="1"/>
</dbReference>
<dbReference type="SUPFAM" id="SSF51735">
    <property type="entry name" value="NAD(P)-binding Rossmann-fold domains"/>
    <property type="match status" value="4"/>
</dbReference>
<evidence type="ECO:0000256" key="7">
    <source>
        <dbReference type="ARBA" id="ARBA00023268"/>
    </source>
</evidence>
<dbReference type="InterPro" id="IPR020802">
    <property type="entry name" value="TesA-like"/>
</dbReference>
<feature type="domain" description="Ketosynthase family 3 (KS3)" evidence="11">
    <location>
        <begin position="34"/>
        <end position="459"/>
    </location>
</feature>
<keyword evidence="6" id="KW-0045">Antibiotic biosynthesis</keyword>
<dbReference type="InterPro" id="IPR032821">
    <property type="entry name" value="PKS_assoc"/>
</dbReference>
<dbReference type="InterPro" id="IPR016039">
    <property type="entry name" value="Thiolase-like"/>
</dbReference>
<dbReference type="InterPro" id="IPR014031">
    <property type="entry name" value="Ketoacyl_synth_C"/>
</dbReference>
<dbReference type="InterPro" id="IPR001031">
    <property type="entry name" value="Thioesterase"/>
</dbReference>
<reference evidence="13 14" key="1">
    <citation type="submission" date="2024-06" db="EMBL/GenBank/DDBJ databases">
        <title>The Natural Products Discovery Center: Release of the First 8490 Sequenced Strains for Exploring Actinobacteria Biosynthetic Diversity.</title>
        <authorList>
            <person name="Kalkreuter E."/>
            <person name="Kautsar S.A."/>
            <person name="Yang D."/>
            <person name="Bader C.D."/>
            <person name="Teijaro C.N."/>
            <person name="Fluegel L."/>
            <person name="Davis C.M."/>
            <person name="Simpson J.R."/>
            <person name="Lauterbach L."/>
            <person name="Steele A.D."/>
            <person name="Gui C."/>
            <person name="Meng S."/>
            <person name="Li G."/>
            <person name="Viehrig K."/>
            <person name="Ye F."/>
            <person name="Su P."/>
            <person name="Kiefer A.F."/>
            <person name="Nichols A."/>
            <person name="Cepeda A.J."/>
            <person name="Yan W."/>
            <person name="Fan B."/>
            <person name="Jiang Y."/>
            <person name="Adhikari A."/>
            <person name="Zheng C.-J."/>
            <person name="Schuster L."/>
            <person name="Cowan T.M."/>
            <person name="Smanski M.J."/>
            <person name="Chevrette M.G."/>
            <person name="De Carvalho L.P.S."/>
            <person name="Shen B."/>
        </authorList>
    </citation>
    <scope>NUCLEOTIDE SEQUENCE [LARGE SCALE GENOMIC DNA]</scope>
    <source>
        <strain evidence="13 14">NPDC000837</strain>
    </source>
</reference>
<comment type="caution">
    <text evidence="9">Lacks conserved residue(s) required for the propagation of feature annotation.</text>
</comment>
<dbReference type="SUPFAM" id="SSF55048">
    <property type="entry name" value="Probable ACP-binding domain of malonyl-CoA ACP transacylase"/>
    <property type="match status" value="2"/>
</dbReference>
<dbReference type="Gene3D" id="3.30.70.3290">
    <property type="match status" value="2"/>
</dbReference>
<evidence type="ECO:0000256" key="9">
    <source>
        <dbReference type="PROSITE-ProRule" id="PRU01363"/>
    </source>
</evidence>
<dbReference type="Pfam" id="PF21089">
    <property type="entry name" value="PKS_DH_N"/>
    <property type="match status" value="2"/>
</dbReference>
<feature type="domain" description="PKS/mFAS DH" evidence="12">
    <location>
        <begin position="2651"/>
        <end position="2921"/>
    </location>
</feature>
<feature type="region of interest" description="C-terminal hotdog fold" evidence="9">
    <location>
        <begin position="2787"/>
        <end position="2921"/>
    </location>
</feature>
<dbReference type="Gene3D" id="3.40.50.720">
    <property type="entry name" value="NAD(P)-binding Rossmann-like Domain"/>
    <property type="match status" value="3"/>
</dbReference>
<dbReference type="SMART" id="SM01294">
    <property type="entry name" value="PKS_PP_betabranch"/>
    <property type="match status" value="1"/>
</dbReference>
<dbReference type="Pfam" id="PF08990">
    <property type="entry name" value="Docking"/>
    <property type="match status" value="1"/>
</dbReference>
<feature type="domain" description="Carrier" evidence="10">
    <location>
        <begin position="1662"/>
        <end position="1737"/>
    </location>
</feature>
<comment type="cofactor">
    <cofactor evidence="1">
        <name>pantetheine 4'-phosphate</name>
        <dbReference type="ChEBI" id="CHEBI:47942"/>
    </cofactor>
</comment>
<keyword evidence="7" id="KW-0511">Multifunctional enzyme</keyword>
<keyword evidence="3" id="KW-0596">Phosphopantetheine</keyword>
<dbReference type="SMART" id="SM00822">
    <property type="entry name" value="PKS_KR"/>
    <property type="match status" value="2"/>
</dbReference>
<dbReference type="InterPro" id="IPR020806">
    <property type="entry name" value="PKS_PP-bd"/>
</dbReference>
<dbReference type="PROSITE" id="PS50075">
    <property type="entry name" value="CARRIER"/>
    <property type="match status" value="2"/>
</dbReference>
<feature type="domain" description="Ketosynthase family 3 (KS3)" evidence="11">
    <location>
        <begin position="1756"/>
        <end position="2178"/>
    </location>
</feature>
<dbReference type="InterPro" id="IPR009081">
    <property type="entry name" value="PP-bd_ACP"/>
</dbReference>
<feature type="domain" description="Carrier" evidence="10">
    <location>
        <begin position="3349"/>
        <end position="3424"/>
    </location>
</feature>
<evidence type="ECO:0000256" key="1">
    <source>
        <dbReference type="ARBA" id="ARBA00001957"/>
    </source>
</evidence>
<evidence type="ECO:0000256" key="6">
    <source>
        <dbReference type="ARBA" id="ARBA00023194"/>
    </source>
</evidence>
<dbReference type="Pfam" id="PF22953">
    <property type="entry name" value="SpnB_Rossmann"/>
    <property type="match status" value="2"/>
</dbReference>
<keyword evidence="5" id="KW-0808">Transferase</keyword>
<gene>
    <name evidence="13" type="ORF">ABT276_21690</name>
</gene>
<dbReference type="SUPFAM" id="SSF52151">
    <property type="entry name" value="FabD/lysophospholipase-like"/>
    <property type="match status" value="2"/>
</dbReference>
<evidence type="ECO:0000256" key="5">
    <source>
        <dbReference type="ARBA" id="ARBA00022679"/>
    </source>
</evidence>
<dbReference type="Pfam" id="PF00975">
    <property type="entry name" value="Thioesterase"/>
    <property type="match status" value="1"/>
</dbReference>
<dbReference type="SMART" id="SM00826">
    <property type="entry name" value="PKS_DH"/>
    <property type="match status" value="2"/>
</dbReference>
<dbReference type="InterPro" id="IPR020841">
    <property type="entry name" value="PKS_Beta-ketoAc_synthase_dom"/>
</dbReference>
<dbReference type="InterPro" id="IPR036736">
    <property type="entry name" value="ACP-like_sf"/>
</dbReference>
<dbReference type="PROSITE" id="PS52004">
    <property type="entry name" value="KS3_2"/>
    <property type="match status" value="2"/>
</dbReference>
<dbReference type="Gene3D" id="3.40.366.10">
    <property type="entry name" value="Malonyl-Coenzyme A Acyl Carrier Protein, domain 2"/>
    <property type="match status" value="2"/>
</dbReference>
<evidence type="ECO:0000256" key="3">
    <source>
        <dbReference type="ARBA" id="ARBA00022450"/>
    </source>
</evidence>
<dbReference type="Gene3D" id="3.10.129.110">
    <property type="entry name" value="Polyketide synthase dehydratase"/>
    <property type="match status" value="2"/>
</dbReference>
<dbReference type="Pfam" id="PF14765">
    <property type="entry name" value="PS-DH"/>
    <property type="match status" value="2"/>
</dbReference>
<comment type="caution">
    <text evidence="13">The sequence shown here is derived from an EMBL/GenBank/DDBJ whole genome shotgun (WGS) entry which is preliminary data.</text>
</comment>
<dbReference type="InterPro" id="IPR049551">
    <property type="entry name" value="PKS_DH_C"/>
</dbReference>
<dbReference type="InterPro" id="IPR042104">
    <property type="entry name" value="PKS_dehydratase_sf"/>
</dbReference>
<proteinExistence type="predicted"/>
<evidence type="ECO:0000256" key="2">
    <source>
        <dbReference type="ARBA" id="ARBA00004792"/>
    </source>
</evidence>
<dbReference type="Proteomes" id="UP001445472">
    <property type="component" value="Unassembled WGS sequence"/>
</dbReference>
<sequence length="3709" mass="386046">MATDQKQLIEALRKSLKETDRLRQLNKRLLAQAGEPLAIVGMSCRYPGGITSPEELWELVASGRDAISGLPADRGWDPERIYDPSMTRPGAVSTSGGGFLDKIAEFDAEFFGISPREALAMDPQQRLLLEASWEAFEHAGIDPTSLRGSATGVFCGVGTSDYCTVPAGSLPHIEGFQLTGGAASVSSGRISYVLGLEGPAVSVDTACSSSAVALHMATQALRAGECSMALVGGVTVMSGPFLLAEFSRQQAVSPDGRCRAYAASADGTGFSDGLGLVVLERLSDAKRNGRRILGLIRGTAVNQDGASNGLTAPNGPSQERVIRQALANAGLTPSDVDAVEGHGTGTVLGDPIEAHALLATYGRERDGDPLWLGSIKSNIGHTSLAAGVAGVIKMVMAMRHGVLPQTLHVDEPSPHIDWDAGDVKLLTDARSWPAGERPRRAAVSSFGVSGTNAHIILEEAPAEEPADSASEPRAMPAVPVTVSGRTAAAMRAQADRLRTYALARGDLSLVDLGFSAATTRAHLEHRAVVAAVDRDQLLSGLAALSAGEPSPVVVEGRAAPGAKPVFVFPGQGAQWVGMGVELLDSSPVFAAEIAACGEALAEFVDWSLEDVLRGVPGAPSLERVDVVQPALFAVMVSLAALWRSYGVEPSAVVGHSQGEIAAAYVAGGLSLRDAARVVGVRSQLVRERLAGLGGMMSVALPVERVEELLAPYAGRVSVAAVNGPAAVVVAGEPQALDEVLAACERDGVRARRVNVDYASHSAQVETIRAELLEVLAPVEPSGGSVPFYSTVTGGFIDTATMDAGYWYRNLRGQVGFEPAVRALVDNGAGCFLEMSPHPVLAMAVEEITAAHGPGNRIGVVGSLRRDEGGPARFMLSLGQAHAAGVKVDWAACFADSGAQQVALPVYAFQHKRYWLDATGLADASAVGLGRVEHPVLAAAVQVGDRDEWVFTGRVSHQGQPWTRDHALFGTVALPGAALVELVLSAGRHVGCDLIEELNLDAPLVLGEDAGARVQVTLGQADADGRREVAVYSRPDTGEEQSTEAVCHARGRIASGAEPLSARPVEWPPAGAEPVSVDALYASLAELGLDCGPMLQCAQSAWTLGGEVYAELALPDGTEPGGFAIHPALLETALHTAHRSTADAAPSAESWAGVRLAGDKVSQARARIAAVGEGLLRLDVFDAEGTPVAHVDRVAVRAADPSRFGQMRRGQNSLFRLDWVPVPVGAAKPVRTTALGEVAGVADRHPDPAALELAVAEGAAVPQAVVAVIGTPAGETPSAVRDAAGQAVSLVRRWLAGGSLGEATLVVVTRGAVAVGDEVPDAAQAAVWGVVRAAQSEHPGRFLIVDADGDEEREWGALLGLGEPQLAVRDGRVLAPRLARVPGGSADRTKPVNPDGTVLITGRFGARFAEHLVTRHGVRHLVLAAPEGEADGLFAELESHGTHVRVTPCDVTDRDQLAALLGSLEHPLTAVVHAAGVPDAGLIETLSDERLNAVLRATVDASWHLHELTAEADLSAFVLFSSFGGLVGIPGQAATSVADAALAALASSRRSAGLPGTVFSWGFWEDGRGTAELGPADRALVEQAGILPLPTELGLDLFDRGVAADEPLLAPVELDPAVLRKQARAGLLPAVLRGLVRMPARRAASGGSLARRLAEVPDAERERVVLELVRAQAASVLGHASADEVDSERAFKELGFDSVSAVELRNRLSQSTGVPLPATVVFDHPTPVAVARLLLSQVDGTTDTALPAAQKRRGAVDEPLAIIGIGCRYPGGVTSADDLWELVAEGRDVIGPMPADRGWDLERLYSPDREKVGTTYARGGGFIAGMGDFDAEFFGISPREALAMDPQQRLLLETSWETLEHAGIDPTSLRGSDAGVFVGITGADYGILVPGEYEGYRVTGTMSSVASGRIAYTLGLEGPAVSVETACSSSGVAMHLAAQALRNGECSLALAGGVTFMTTPITMTEFSRQGANSPDGRCRAYAASADGTGFSDGLGMVVLERLSDAKRNGRRILGLIRGTAINQDGASNGLTAPSGPAQERVIRQALANAGLSPADVDAVEGHGTGTVLGDPIEAQAVLATYGRERENDPLWLGSIKSNIGHTSGAAGVAGVIKMVMAMRYGVLPKTLHVDAPSPHIDWQSGEVELLTEAREWSVDGRPRRAGVSSFGVSGTNAHIIVEEAPAETPAGSGTVAPAPATPVLLSARTEAAVRAQAERLRRHLLDNPGLSVLDLGYSQLTTRASLEHHAVLVAADRDELATELAAFAVGDVTEQTASGRPSTTVRPVFVFPGQGAQWEGMAVELLDSSPVFAAEIAACGEALAEFVDWSLEEVLRGAPGAPSLERVDVVQPALFAVMVSLAALWRSHGVEPSAVVGHSQGEIAAAYVAGGLSLRDAARIIAVRSRIARDRLMGTGCLASLALPVEQVEQLIAPYGDRVSVAAVNGPAAVIIAGDQDSIDALVQHCEREEIRAKRIPATFASHSPHVEVARAEMLEAIAPVEPRSGNVPLYSTALGAFVDTATMDAGYWYANLRNPVGFEPAIRALVEGGAGCFLEMSPHPVLGVAMEETVAAAGAGRVGVVGSLQRQQGGMKRFLLSLAEAHVAGVNVDWAACFADSGAQQVPLPTYAFQRKRYWPSVRPAAGDPTVSGLGRVEHPVLTAGMRLADRDEWVLTGRLSHESQPWLRDHAAFGLPVAPNTTLVELALAAGRGVGTPLLDEMMFEAPLLLPDGAALQIQAIVGAAGADGRRPVAVHSRPDGDQHAEATRHCTGWLTPDTEPAAGWAGEWPPAGAEPVSVDGLYAALADLGLDCGPALHGVRAAWRSGSEVYAELALPEDIGAADFGIHPALFESALHCGQLGFAEQGSPKLPVSWSGVRLAATGAARGRARVTCDGDTLRLDVFGEDGALVLGVDRVAFHEVDPDHLEELRRGQSSLYRVDWVPVPVGAATPVRLAALGGAVGEGADRYADLADLERAVDGGAPAPQAVLTVIDTPAGDDPSAVRGAAGEASALVRRWVDHGWSGEAVLVVATRRAVAVRDEEVPDPAQAAVWGVLRSAQSEHPGRFLVVDLEGGTEPEWGAVLGLDEPQLAVRPGQVLAPRLALVPVGSADRPMISDPDGTVLITGGVTPAGASLAKHLAAHHGVRNLLLLGKPGAAADGLVAELEGLGARARVEAPATDRLAAVVESLERPLTAVVHTGDEPGGLELAWRLHTLTERAGLSAFVVFSSFASLGGGRAQDSAADAAGEALVRGRRAAGLAGTALAWGPWAGADASPGTAELSIERGLALFDQALTVDTALLAPVQLDLVALRSQARERTLPALLRGLVRLPAKREADGGSLAQRLTGVPDADRERVVLDLVKAHVAAVLGHNADDQIEVERRLKELGMDSMSAVGLRNRLSQAAGLRLPVSFVFEHPTPAEIARQLLKQVGSGTPDAGAPEPAGETISPRLRHAAETGTMPEALRQLVDAAGDRPVFSSAADLPDTDGRLAQLASGPGRVKIVCVPSYVYVVGSGQEQFMRLADRFEGVRDVHVCSLPGFGTELSPQSREVAAQVLDGAIRAAVGDAPFILVGYSMGGVVAHSLAERLESSGAALAGVVMIDTLALDGDEDEVGRAFAALLAAILTQERRAVSIDDASWLSMGAYLRLFTGLRPEPISARTLMIRAAEPLGGAALPDGPRWEATDDHVEVAADHFGLIETAAAATADAIEGWIGE</sequence>
<accession>A0ABV1UYR6</accession>
<dbReference type="PANTHER" id="PTHR43775:SF51">
    <property type="entry name" value="INACTIVE PHENOLPHTHIOCEROL SYNTHESIS POLYKETIDE SYNTHASE TYPE I PKS1-RELATED"/>
    <property type="match status" value="1"/>
</dbReference>
<feature type="domain" description="PKS/mFAS DH" evidence="12">
    <location>
        <begin position="933"/>
        <end position="1240"/>
    </location>
</feature>
<dbReference type="Pfam" id="PF02801">
    <property type="entry name" value="Ketoacyl-synt_C"/>
    <property type="match status" value="2"/>
</dbReference>
<dbReference type="Gene3D" id="1.10.1200.10">
    <property type="entry name" value="ACP-like"/>
    <property type="match status" value="2"/>
</dbReference>
<dbReference type="EMBL" id="JBEPBX010000020">
    <property type="protein sequence ID" value="MER6615925.1"/>
    <property type="molecule type" value="Genomic_DNA"/>
</dbReference>
<evidence type="ECO:0000256" key="4">
    <source>
        <dbReference type="ARBA" id="ARBA00022553"/>
    </source>
</evidence>
<dbReference type="Pfam" id="PF08659">
    <property type="entry name" value="KR"/>
    <property type="match status" value="3"/>
</dbReference>
<dbReference type="Pfam" id="PF00550">
    <property type="entry name" value="PP-binding"/>
    <property type="match status" value="2"/>
</dbReference>
<dbReference type="Pfam" id="PF00698">
    <property type="entry name" value="Acyl_transf_1"/>
    <property type="match status" value="2"/>
</dbReference>
<dbReference type="Pfam" id="PF16197">
    <property type="entry name" value="KAsynt_C_assoc"/>
    <property type="match status" value="2"/>
</dbReference>
<dbReference type="SUPFAM" id="SSF53474">
    <property type="entry name" value="alpha/beta-Hydrolases"/>
    <property type="match status" value="1"/>
</dbReference>
<dbReference type="PROSITE" id="PS52019">
    <property type="entry name" value="PKS_MFAS_DH"/>
    <property type="match status" value="2"/>
</dbReference>
<dbReference type="SMART" id="SM00825">
    <property type="entry name" value="PKS_KS"/>
    <property type="match status" value="2"/>
</dbReference>
<evidence type="ECO:0000313" key="14">
    <source>
        <dbReference type="Proteomes" id="UP001445472"/>
    </source>
</evidence>
<dbReference type="SMART" id="SM00823">
    <property type="entry name" value="PKS_PP"/>
    <property type="match status" value="2"/>
</dbReference>
<dbReference type="InterPro" id="IPR016036">
    <property type="entry name" value="Malonyl_transacylase_ACP-bd"/>
</dbReference>
<dbReference type="Pfam" id="PF00109">
    <property type="entry name" value="ketoacyl-synt"/>
    <property type="match status" value="2"/>
</dbReference>
<dbReference type="Gene3D" id="3.40.50.1820">
    <property type="entry name" value="alpha/beta hydrolase"/>
    <property type="match status" value="1"/>
</dbReference>
<dbReference type="Gene3D" id="3.40.50.11460">
    <property type="match status" value="1"/>
</dbReference>
<keyword evidence="14" id="KW-1185">Reference proteome</keyword>
<dbReference type="InterPro" id="IPR013968">
    <property type="entry name" value="PKS_KR"/>
</dbReference>
<evidence type="ECO:0000259" key="10">
    <source>
        <dbReference type="PROSITE" id="PS50075"/>
    </source>
</evidence>
<name>A0ABV1UYR6_9ACTN</name>
<dbReference type="PROSITE" id="PS00606">
    <property type="entry name" value="KS3_1"/>
    <property type="match status" value="2"/>
</dbReference>
<dbReference type="InterPro" id="IPR049900">
    <property type="entry name" value="PKS_mFAS_DH"/>
</dbReference>
<comment type="pathway">
    <text evidence="2">Antibiotic biosynthesis.</text>
</comment>
<evidence type="ECO:0000256" key="8">
    <source>
        <dbReference type="ARBA" id="ARBA00023315"/>
    </source>
</evidence>
<dbReference type="CDD" id="cd08956">
    <property type="entry name" value="KR_3_FAS_SDR_x"/>
    <property type="match status" value="2"/>
</dbReference>
<dbReference type="InterPro" id="IPR029058">
    <property type="entry name" value="AB_hydrolase_fold"/>
</dbReference>
<dbReference type="InterPro" id="IPR055123">
    <property type="entry name" value="SpnB-like_Rossmann"/>
</dbReference>
<dbReference type="InterPro" id="IPR006162">
    <property type="entry name" value="Ppantetheine_attach_site"/>
</dbReference>
<feature type="region of interest" description="C-terminal hotdog fold" evidence="9">
    <location>
        <begin position="1071"/>
        <end position="1240"/>
    </location>
</feature>
<dbReference type="InterPro" id="IPR050091">
    <property type="entry name" value="PKS_NRPS_Biosynth_Enz"/>
</dbReference>
<dbReference type="InterPro" id="IPR016035">
    <property type="entry name" value="Acyl_Trfase/lysoPLipase"/>
</dbReference>
<dbReference type="InterPro" id="IPR018201">
    <property type="entry name" value="Ketoacyl_synth_AS"/>
</dbReference>
<dbReference type="InterPro" id="IPR057326">
    <property type="entry name" value="KR_dom"/>
</dbReference>
<dbReference type="SUPFAM" id="SSF53901">
    <property type="entry name" value="Thiolase-like"/>
    <property type="match status" value="2"/>
</dbReference>